<keyword evidence="2" id="KW-1185">Reference proteome</keyword>
<dbReference type="EMBL" id="CADEAL010000692">
    <property type="protein sequence ID" value="CAB1423934.1"/>
    <property type="molecule type" value="Genomic_DNA"/>
</dbReference>
<evidence type="ECO:0000313" key="1">
    <source>
        <dbReference type="EMBL" id="CAB1423934.1"/>
    </source>
</evidence>
<sequence>MNLREEHPPRSRLRVVPSVSSRTLQHPSLLPLYLAAGLARHHGGWYNHTVHAITPEEFYYTDPTGSCGTRIPNMLTDFGFYDCFQLNTPPPLMSSFVNPSNRPDPFSLGPHPTRELGSLDWNLNPTRAIIQLSPEEDQAVTHLLKLHYQEVGADDETPTEECTSPPPGTGNIKQVFVRAIAGMINTSVWQPCRQCRASLHARKEAGLSLLSANMHIPQSLEHQ</sequence>
<dbReference type="Pfam" id="PF15476">
    <property type="entry name" value="SAP25"/>
    <property type="match status" value="1"/>
</dbReference>
<gene>
    <name evidence="1" type="ORF">PLEPLA_LOCUS11855</name>
</gene>
<dbReference type="GO" id="GO:0005634">
    <property type="term" value="C:nucleus"/>
    <property type="evidence" value="ECO:0007669"/>
    <property type="project" value="InterPro"/>
</dbReference>
<accession>A0A9N7YH23</accession>
<proteinExistence type="predicted"/>
<name>A0A9N7YH23_PLEPL</name>
<dbReference type="GO" id="GO:0005737">
    <property type="term" value="C:cytoplasm"/>
    <property type="evidence" value="ECO:0007669"/>
    <property type="project" value="InterPro"/>
</dbReference>
<dbReference type="GO" id="GO:0006355">
    <property type="term" value="P:regulation of DNA-templated transcription"/>
    <property type="evidence" value="ECO:0007669"/>
    <property type="project" value="InterPro"/>
</dbReference>
<evidence type="ECO:0000313" key="2">
    <source>
        <dbReference type="Proteomes" id="UP001153269"/>
    </source>
</evidence>
<dbReference type="Proteomes" id="UP001153269">
    <property type="component" value="Unassembled WGS sequence"/>
</dbReference>
<dbReference type="AlphaFoldDB" id="A0A9N7YH23"/>
<dbReference type="InterPro" id="IPR029163">
    <property type="entry name" value="SAP25"/>
</dbReference>
<comment type="caution">
    <text evidence="1">The sequence shown here is derived from an EMBL/GenBank/DDBJ whole genome shotgun (WGS) entry which is preliminary data.</text>
</comment>
<organism evidence="1 2">
    <name type="scientific">Pleuronectes platessa</name>
    <name type="common">European plaice</name>
    <dbReference type="NCBI Taxonomy" id="8262"/>
    <lineage>
        <taxon>Eukaryota</taxon>
        <taxon>Metazoa</taxon>
        <taxon>Chordata</taxon>
        <taxon>Craniata</taxon>
        <taxon>Vertebrata</taxon>
        <taxon>Euteleostomi</taxon>
        <taxon>Actinopterygii</taxon>
        <taxon>Neopterygii</taxon>
        <taxon>Teleostei</taxon>
        <taxon>Neoteleostei</taxon>
        <taxon>Acanthomorphata</taxon>
        <taxon>Carangaria</taxon>
        <taxon>Pleuronectiformes</taxon>
        <taxon>Pleuronectoidei</taxon>
        <taxon>Pleuronectidae</taxon>
        <taxon>Pleuronectes</taxon>
    </lineage>
</organism>
<protein>
    <submittedName>
        <fullName evidence="1">Uncharacterized protein</fullName>
    </submittedName>
</protein>
<reference evidence="1" key="1">
    <citation type="submission" date="2020-03" db="EMBL/GenBank/DDBJ databases">
        <authorList>
            <person name="Weist P."/>
        </authorList>
    </citation>
    <scope>NUCLEOTIDE SEQUENCE</scope>
</reference>